<dbReference type="Pfam" id="PF04333">
    <property type="entry name" value="MlaA"/>
    <property type="match status" value="1"/>
</dbReference>
<dbReference type="PRINTS" id="PR01805">
    <property type="entry name" value="VACJLIPOPROT"/>
</dbReference>
<dbReference type="EMBL" id="KQ107246">
    <property type="protein sequence ID" value="KMS65533.1"/>
    <property type="molecule type" value="Genomic_DNA"/>
</dbReference>
<dbReference type="PANTHER" id="PTHR30035:SF3">
    <property type="entry name" value="INTERMEMBRANE PHOSPHOLIPID TRANSPORT SYSTEM LIPOPROTEIN MLAA"/>
    <property type="match status" value="1"/>
</dbReference>
<dbReference type="PANTHER" id="PTHR30035">
    <property type="entry name" value="LIPOPROTEIN VACJ-RELATED"/>
    <property type="match status" value="1"/>
</dbReference>
<sequence>IEGFNRAMYDVHDGLDTVILKPVATGYDAVTPDLIQTGVTNFFANISDIMTAANNLFQGKPKQAVSDLGRVAVNSTIGILGIFDAASGMGLEKHDEDFGQTMGVWGVGEGAYVFLPFLGPRTVRDTAGIYMDIWFDPVNYIEHVPTRNSIWAVRVVNLRANLLPADKVIEEAALDKYSYIRDAYLQNRRNLVYDGNPPPRSLDD</sequence>
<dbReference type="OrthoDB" id="10249511at2759"/>
<proteinExistence type="predicted"/>
<evidence type="ECO:0008006" key="4">
    <source>
        <dbReference type="Google" id="ProtNLM"/>
    </source>
</evidence>
<dbReference type="Gramene" id="KMS65533">
    <property type="protein sequence ID" value="KMS65533"/>
    <property type="gene ID" value="BVRB_035020"/>
</dbReference>
<evidence type="ECO:0000313" key="2">
    <source>
        <dbReference type="EMBL" id="KMS65533.1"/>
    </source>
</evidence>
<dbReference type="GO" id="GO:0120010">
    <property type="term" value="P:intermembrane phospholipid transfer"/>
    <property type="evidence" value="ECO:0007669"/>
    <property type="project" value="TreeGrafter"/>
</dbReference>
<dbReference type="AlphaFoldDB" id="A0A0J7YQX0"/>
<evidence type="ECO:0000313" key="3">
    <source>
        <dbReference type="Proteomes" id="UP000035740"/>
    </source>
</evidence>
<reference evidence="2 3" key="1">
    <citation type="journal article" date="2014" name="Nature">
        <title>The genome of the recently domesticated crop plant sugar beet (Beta vulgaris).</title>
        <authorList>
            <person name="Dohm J.C."/>
            <person name="Minoche A.E."/>
            <person name="Holtgrawe D."/>
            <person name="Capella-Gutierrez S."/>
            <person name="Zakrzewski F."/>
            <person name="Tafer H."/>
            <person name="Rupp O."/>
            <person name="Sorensen T.R."/>
            <person name="Stracke R."/>
            <person name="Reinhardt R."/>
            <person name="Goesmann A."/>
            <person name="Kraft T."/>
            <person name="Schulz B."/>
            <person name="Stadler P.F."/>
            <person name="Schmidt T."/>
            <person name="Gabaldon T."/>
            <person name="Lehrach H."/>
            <person name="Weisshaar B."/>
            <person name="Himmelbauer H."/>
        </authorList>
    </citation>
    <scope>NUCLEOTIDE SEQUENCE [LARGE SCALE GENOMIC DNA]</scope>
    <source>
        <tissue evidence="2">Taproot</tissue>
    </source>
</reference>
<evidence type="ECO:0000256" key="1">
    <source>
        <dbReference type="ARBA" id="ARBA00022729"/>
    </source>
</evidence>
<gene>
    <name evidence="2" type="ORF">BVRB_035020</name>
</gene>
<accession>A0A0J7YQX0</accession>
<dbReference type="InterPro" id="IPR007428">
    <property type="entry name" value="MlaA"/>
</dbReference>
<protein>
    <recommendedName>
        <fullName evidence="4">VacJ family lipoprotein</fullName>
    </recommendedName>
</protein>
<keyword evidence="3" id="KW-1185">Reference proteome</keyword>
<dbReference type="Proteomes" id="UP000035740">
    <property type="component" value="Unassembled WGS sequence"/>
</dbReference>
<name>A0A0J7YQX0_BETVV</name>
<dbReference type="OMA" id="RKQHKSM"/>
<dbReference type="GO" id="GO:0016020">
    <property type="term" value="C:membrane"/>
    <property type="evidence" value="ECO:0007669"/>
    <property type="project" value="InterPro"/>
</dbReference>
<feature type="non-terminal residue" evidence="2">
    <location>
        <position position="1"/>
    </location>
</feature>
<organism evidence="2 3">
    <name type="scientific">Beta vulgaris subsp. vulgaris</name>
    <name type="common">Beet</name>
    <dbReference type="NCBI Taxonomy" id="3555"/>
    <lineage>
        <taxon>Eukaryota</taxon>
        <taxon>Viridiplantae</taxon>
        <taxon>Streptophyta</taxon>
        <taxon>Embryophyta</taxon>
        <taxon>Tracheophyta</taxon>
        <taxon>Spermatophyta</taxon>
        <taxon>Magnoliopsida</taxon>
        <taxon>eudicotyledons</taxon>
        <taxon>Gunneridae</taxon>
        <taxon>Pentapetalae</taxon>
        <taxon>Caryophyllales</taxon>
        <taxon>Chenopodiaceae</taxon>
        <taxon>Betoideae</taxon>
        <taxon>Beta</taxon>
    </lineage>
</organism>
<keyword evidence="1" id="KW-0732">Signal</keyword>